<dbReference type="EMBL" id="CAJEWN010000049">
    <property type="protein sequence ID" value="CAD2151966.1"/>
    <property type="molecule type" value="Genomic_DNA"/>
</dbReference>
<name>A0A6V7UB62_MELEN</name>
<dbReference type="Gene3D" id="3.40.50.620">
    <property type="entry name" value="HUPs"/>
    <property type="match status" value="1"/>
</dbReference>
<organism evidence="2 3">
    <name type="scientific">Meloidogyne enterolobii</name>
    <name type="common">Root-knot nematode worm</name>
    <name type="synonym">Meloidogyne mayaguensis</name>
    <dbReference type="NCBI Taxonomy" id="390850"/>
    <lineage>
        <taxon>Eukaryota</taxon>
        <taxon>Metazoa</taxon>
        <taxon>Ecdysozoa</taxon>
        <taxon>Nematoda</taxon>
        <taxon>Chromadorea</taxon>
        <taxon>Rhabditida</taxon>
        <taxon>Tylenchina</taxon>
        <taxon>Tylenchomorpha</taxon>
        <taxon>Tylenchoidea</taxon>
        <taxon>Meloidogynidae</taxon>
        <taxon>Meloidogyninae</taxon>
        <taxon>Meloidogyne</taxon>
    </lineage>
</organism>
<evidence type="ECO:0000256" key="1">
    <source>
        <dbReference type="SAM" id="Phobius"/>
    </source>
</evidence>
<dbReference type="Proteomes" id="UP000580250">
    <property type="component" value="Unassembled WGS sequence"/>
</dbReference>
<evidence type="ECO:0000313" key="3">
    <source>
        <dbReference type="Proteomes" id="UP000580250"/>
    </source>
</evidence>
<evidence type="ECO:0000313" key="2">
    <source>
        <dbReference type="EMBL" id="CAD2151966.1"/>
    </source>
</evidence>
<dbReference type="AlphaFoldDB" id="A0A6V7UB62"/>
<feature type="transmembrane region" description="Helical" evidence="1">
    <location>
        <begin position="39"/>
        <end position="61"/>
    </location>
</feature>
<keyword evidence="1" id="KW-0812">Transmembrane</keyword>
<keyword evidence="1" id="KW-0472">Membrane</keyword>
<accession>A0A6V7UB62</accession>
<gene>
    <name evidence="2" type="ORF">MENT_LOCUS10593</name>
</gene>
<sequence length="81" mass="9310">MHALSAESLQTWAILLSTGVDPFRTIIVQQSRVPELTELMWILGTATTLVFFEYFLVKVAFTGSEKKMRNKCFFEIFEACK</sequence>
<dbReference type="InterPro" id="IPR014729">
    <property type="entry name" value="Rossmann-like_a/b/a_fold"/>
</dbReference>
<reference evidence="2 3" key="1">
    <citation type="submission" date="2020-08" db="EMBL/GenBank/DDBJ databases">
        <authorList>
            <person name="Koutsovoulos G."/>
            <person name="Danchin GJ E."/>
        </authorList>
    </citation>
    <scope>NUCLEOTIDE SEQUENCE [LARGE SCALE GENOMIC DNA]</scope>
</reference>
<dbReference type="OrthoDB" id="15808at2759"/>
<proteinExistence type="predicted"/>
<protein>
    <submittedName>
        <fullName evidence="2">Uncharacterized protein</fullName>
    </submittedName>
</protein>
<keyword evidence="1" id="KW-1133">Transmembrane helix</keyword>
<comment type="caution">
    <text evidence="2">The sequence shown here is derived from an EMBL/GenBank/DDBJ whole genome shotgun (WGS) entry which is preliminary data.</text>
</comment>